<dbReference type="InterPro" id="IPR056180">
    <property type="entry name" value="ZPR1_jr_dom"/>
</dbReference>
<reference evidence="3" key="2">
    <citation type="submission" date="2021-04" db="EMBL/GenBank/DDBJ databases">
        <authorList>
            <person name="Podell S."/>
        </authorList>
    </citation>
    <scope>NUCLEOTIDE SEQUENCE</scope>
    <source>
        <strain evidence="3">Hildebrandi</strain>
    </source>
</reference>
<comment type="caution">
    <text evidence="3">The sequence shown here is derived from an EMBL/GenBank/DDBJ whole genome shotgun (WGS) entry which is preliminary data.</text>
</comment>
<proteinExistence type="predicted"/>
<dbReference type="NCBIfam" id="TIGR00310">
    <property type="entry name" value="ZPR1_znf"/>
    <property type="match status" value="1"/>
</dbReference>
<keyword evidence="4" id="KW-1185">Reference proteome</keyword>
<dbReference type="Pfam" id="PF22794">
    <property type="entry name" value="jr-ZPR1"/>
    <property type="match status" value="1"/>
</dbReference>
<dbReference type="PANTHER" id="PTHR10876">
    <property type="entry name" value="ZINC FINGER PROTEIN ZPR1"/>
    <property type="match status" value="1"/>
</dbReference>
<dbReference type="Pfam" id="PF10013">
    <property type="entry name" value="DUF2256"/>
    <property type="match status" value="1"/>
</dbReference>
<dbReference type="AlphaFoldDB" id="A0A9K3PQT4"/>
<dbReference type="SMART" id="SM00709">
    <property type="entry name" value="Zpr1"/>
    <property type="match status" value="1"/>
</dbReference>
<feature type="compositionally biased region" description="Basic and acidic residues" evidence="1">
    <location>
        <begin position="424"/>
        <end position="437"/>
    </location>
</feature>
<dbReference type="OrthoDB" id="537467at2759"/>
<dbReference type="GO" id="GO:0005634">
    <property type="term" value="C:nucleus"/>
    <property type="evidence" value="ECO:0007669"/>
    <property type="project" value="TreeGrafter"/>
</dbReference>
<dbReference type="Pfam" id="PF03367">
    <property type="entry name" value="Zn_ribbon_ZPR1"/>
    <property type="match status" value="1"/>
</dbReference>
<gene>
    <name evidence="3" type="ORF">IV203_001261</name>
</gene>
<dbReference type="InterPro" id="IPR040141">
    <property type="entry name" value="ZPR1"/>
</dbReference>
<dbReference type="FunFam" id="2.60.120.1040:FF:000006">
    <property type="entry name" value="Zinc finger protein zpr1"/>
    <property type="match status" value="1"/>
</dbReference>
<feature type="compositionally biased region" description="Polar residues" evidence="1">
    <location>
        <begin position="139"/>
        <end position="148"/>
    </location>
</feature>
<dbReference type="EMBL" id="JAGRRH010000015">
    <property type="protein sequence ID" value="KAG7356575.1"/>
    <property type="molecule type" value="Genomic_DNA"/>
</dbReference>
<evidence type="ECO:0000259" key="2">
    <source>
        <dbReference type="SMART" id="SM00709"/>
    </source>
</evidence>
<reference evidence="3" key="1">
    <citation type="journal article" date="2021" name="Sci. Rep.">
        <title>Diploid genomic architecture of Nitzschia inconspicua, an elite biomass production diatom.</title>
        <authorList>
            <person name="Oliver A."/>
            <person name="Podell S."/>
            <person name="Pinowska A."/>
            <person name="Traller J.C."/>
            <person name="Smith S.R."/>
            <person name="McClure R."/>
            <person name="Beliaev A."/>
            <person name="Bohutskyi P."/>
            <person name="Hill E.A."/>
            <person name="Rabines A."/>
            <person name="Zheng H."/>
            <person name="Allen L.Z."/>
            <person name="Kuo A."/>
            <person name="Grigoriev I.V."/>
            <person name="Allen A.E."/>
            <person name="Hazlebeck D."/>
            <person name="Allen E.E."/>
        </authorList>
    </citation>
    <scope>NUCLEOTIDE SEQUENCE</scope>
    <source>
        <strain evidence="3">Hildebrandi</strain>
    </source>
</reference>
<dbReference type="PANTHER" id="PTHR10876:SF0">
    <property type="entry name" value="ZINC FINGER PROTEIN ZPR1"/>
    <property type="match status" value="1"/>
</dbReference>
<evidence type="ECO:0000313" key="4">
    <source>
        <dbReference type="Proteomes" id="UP000693970"/>
    </source>
</evidence>
<dbReference type="GO" id="GO:0008270">
    <property type="term" value="F:zinc ion binding"/>
    <property type="evidence" value="ECO:0007669"/>
    <property type="project" value="InterPro"/>
</dbReference>
<dbReference type="InterPro" id="IPR004457">
    <property type="entry name" value="Znf_ZPR1"/>
</dbReference>
<evidence type="ECO:0000256" key="1">
    <source>
        <dbReference type="SAM" id="MobiDB-lite"/>
    </source>
</evidence>
<dbReference type="Proteomes" id="UP000693970">
    <property type="component" value="Unassembled WGS sequence"/>
</dbReference>
<accession>A0A9K3PQT4</accession>
<name>A0A9K3PQT4_9STRA</name>
<sequence length="531" mass="59299">MPFLCRSWVNTAAVISSSLVVLLFRRRHSHHTASAFLVKHAVRTIDRPILPERQIISANHRRYYSTTLAVKMPRGIKKENLPSKICVTCGRPFTWRKKWERCWDEVTTCSKSCNNKRRQKGKQEQGNSNASLSEEGEMDTSSHQLQQHKQMHSVATLDDEGFDQDDTKLFLQSLMAAGKINNVETENEKDDSTSEASSVSNYTTLGDQVISFPTPCPQCLAPIETRICPANIPHFKDMLLYCTTCDDCGYKSNELKQGGAIPPKGRRIVLQVTTVQDLSRDVVKSGSAGIQIPEIELELEAGGGGGQGVYTTVEGLIRTMKTTLQQANPFLEDDVSNSTQRERFQQVLQTLQDMADGKVLPFTLIMTDPMAGIYIAPKHSGPDPSANNETVADENISAVDFERSEEQNELLGITGLISADSEQYSREHLSDPDDIRQAKRKARKEAKKAKKAERRAQRQGNGDPDTGKKTCDLCSKRVNVLIRCLHEEGQTDWSMVCGKCWNKVSGGVPDGDANHPHYRYGGLWKNRRAQD</sequence>
<dbReference type="InterPro" id="IPR017136">
    <property type="entry name" value="UCP037205"/>
</dbReference>
<feature type="region of interest" description="Disordered" evidence="1">
    <location>
        <begin position="511"/>
        <end position="531"/>
    </location>
</feature>
<feature type="region of interest" description="Disordered" evidence="1">
    <location>
        <begin position="424"/>
        <end position="469"/>
    </location>
</feature>
<feature type="region of interest" description="Disordered" evidence="1">
    <location>
        <begin position="114"/>
        <end position="152"/>
    </location>
</feature>
<evidence type="ECO:0000313" key="3">
    <source>
        <dbReference type="EMBL" id="KAG7356575.1"/>
    </source>
</evidence>
<organism evidence="3 4">
    <name type="scientific">Nitzschia inconspicua</name>
    <dbReference type="NCBI Taxonomy" id="303405"/>
    <lineage>
        <taxon>Eukaryota</taxon>
        <taxon>Sar</taxon>
        <taxon>Stramenopiles</taxon>
        <taxon>Ochrophyta</taxon>
        <taxon>Bacillariophyta</taxon>
        <taxon>Bacillariophyceae</taxon>
        <taxon>Bacillariophycidae</taxon>
        <taxon>Bacillariales</taxon>
        <taxon>Bacillariaceae</taxon>
        <taxon>Nitzschia</taxon>
    </lineage>
</organism>
<feature type="domain" description="Zinc finger ZPR1-type" evidence="2">
    <location>
        <begin position="214"/>
        <end position="377"/>
    </location>
</feature>
<protein>
    <submittedName>
        <fullName evidence="3">Zinc finger type ZPR1 domain containing protein</fullName>
    </submittedName>
</protein>
<feature type="compositionally biased region" description="Basic residues" evidence="1">
    <location>
        <begin position="438"/>
        <end position="453"/>
    </location>
</feature>